<feature type="region of interest" description="Disordered" evidence="1">
    <location>
        <begin position="1"/>
        <end position="105"/>
    </location>
</feature>
<keyword evidence="4" id="KW-1185">Reference proteome</keyword>
<dbReference type="OrthoDB" id="5116169at2"/>
<evidence type="ECO:0000259" key="2">
    <source>
        <dbReference type="Pfam" id="PF07179"/>
    </source>
</evidence>
<name>A0A1G8DDG8_9MICO</name>
<organism evidence="3 4">
    <name type="scientific">Microbacterium pygmaeum</name>
    <dbReference type="NCBI Taxonomy" id="370764"/>
    <lineage>
        <taxon>Bacteria</taxon>
        <taxon>Bacillati</taxon>
        <taxon>Actinomycetota</taxon>
        <taxon>Actinomycetes</taxon>
        <taxon>Micrococcales</taxon>
        <taxon>Microbacteriaceae</taxon>
        <taxon>Microbacterium</taxon>
    </lineage>
</organism>
<feature type="compositionally biased region" description="Low complexity" evidence="1">
    <location>
        <begin position="76"/>
        <end position="96"/>
    </location>
</feature>
<evidence type="ECO:0000256" key="1">
    <source>
        <dbReference type="SAM" id="MobiDB-lite"/>
    </source>
</evidence>
<dbReference type="STRING" id="370764.SAMN04489810_3320"/>
<protein>
    <submittedName>
        <fullName evidence="3">SseB protein N-terminal domain-containing protein</fullName>
    </submittedName>
</protein>
<evidence type="ECO:0000313" key="4">
    <source>
        <dbReference type="Proteomes" id="UP000199009"/>
    </source>
</evidence>
<dbReference type="Pfam" id="PF07179">
    <property type="entry name" value="SseB"/>
    <property type="match status" value="1"/>
</dbReference>
<dbReference type="EMBL" id="LT629692">
    <property type="protein sequence ID" value="SDH55758.1"/>
    <property type="molecule type" value="Genomic_DNA"/>
</dbReference>
<dbReference type="InterPro" id="IPR009839">
    <property type="entry name" value="SseB_N"/>
</dbReference>
<dbReference type="AlphaFoldDB" id="A0A1G8DDG8"/>
<gene>
    <name evidence="3" type="ORF">SAMN04489810_3320</name>
</gene>
<reference evidence="3 4" key="1">
    <citation type="submission" date="2016-10" db="EMBL/GenBank/DDBJ databases">
        <authorList>
            <person name="de Groot N.N."/>
        </authorList>
    </citation>
    <scope>NUCLEOTIDE SEQUENCE [LARGE SCALE GENOMIC DNA]</scope>
    <source>
        <strain evidence="3 4">DSM 23142</strain>
    </source>
</reference>
<proteinExistence type="predicted"/>
<accession>A0A1G8DDG8</accession>
<feature type="domain" description="SseB protein N-terminal" evidence="2">
    <location>
        <begin position="260"/>
        <end position="354"/>
    </location>
</feature>
<dbReference type="RefSeq" id="WP_091492513.1">
    <property type="nucleotide sequence ID" value="NZ_LT629692.1"/>
</dbReference>
<dbReference type="Proteomes" id="UP000199009">
    <property type="component" value="Chromosome I"/>
</dbReference>
<sequence length="370" mass="38703">MGFFSRRKKNADTPDVGAEVPAETTSPDTVPAETTAPDTVPAAAGSETRAEDPTPPDVPATMSISVSSYQGLGAQSPPVSAPLPEAAAPESAASAPRVSGLPDARIAPPPVETVAGLRDNVVLRDALAAVSRPPQAEEIINVARQLMQGHLFLRVKGDARALLAEGKPVPLGVASLNDKQYVLAYSSGAALRASVAADNESDTSAMGQPVLSVLRYVLDGPYEGLILDNSSAPARAVLPRDLLQKMLEQGDDSFELKTLLAAERTDATAPEVAEVLTRTKLWVAVNRSPEGRFGVAEARTTDGARLIELYSHPLEVSSMRRSDQPAPMTAVQVAAALRADDQLAGVIVDPAGPWIRLSRADLAPLIALAP</sequence>
<evidence type="ECO:0000313" key="3">
    <source>
        <dbReference type="EMBL" id="SDH55758.1"/>
    </source>
</evidence>